<protein>
    <submittedName>
        <fullName evidence="3">Uncharacterized protein DUF4307</fullName>
    </submittedName>
</protein>
<proteinExistence type="predicted"/>
<dbReference type="RefSeq" id="WP_141848689.1">
    <property type="nucleotide sequence ID" value="NZ_BAAAPR010000014.1"/>
</dbReference>
<keyword evidence="2" id="KW-0472">Membrane</keyword>
<accession>A0A542E1S0</accession>
<evidence type="ECO:0000256" key="2">
    <source>
        <dbReference type="SAM" id="Phobius"/>
    </source>
</evidence>
<feature type="transmembrane region" description="Helical" evidence="2">
    <location>
        <begin position="26"/>
        <end position="46"/>
    </location>
</feature>
<organism evidence="3 4">
    <name type="scientific">Lapillicoccus jejuensis</name>
    <dbReference type="NCBI Taxonomy" id="402171"/>
    <lineage>
        <taxon>Bacteria</taxon>
        <taxon>Bacillati</taxon>
        <taxon>Actinomycetota</taxon>
        <taxon>Actinomycetes</taxon>
        <taxon>Micrococcales</taxon>
        <taxon>Intrasporangiaceae</taxon>
        <taxon>Lapillicoccus</taxon>
    </lineage>
</organism>
<evidence type="ECO:0000313" key="4">
    <source>
        <dbReference type="Proteomes" id="UP000317893"/>
    </source>
</evidence>
<feature type="region of interest" description="Disordered" evidence="1">
    <location>
        <begin position="1"/>
        <end position="23"/>
    </location>
</feature>
<dbReference type="EMBL" id="VFMN01000001">
    <property type="protein sequence ID" value="TQJ09293.1"/>
    <property type="molecule type" value="Genomic_DNA"/>
</dbReference>
<dbReference type="AlphaFoldDB" id="A0A542E1S0"/>
<comment type="caution">
    <text evidence="3">The sequence shown here is derived from an EMBL/GenBank/DDBJ whole genome shotgun (WGS) entry which is preliminary data.</text>
</comment>
<dbReference type="Pfam" id="PF14155">
    <property type="entry name" value="DUF4307"/>
    <property type="match status" value="1"/>
</dbReference>
<keyword evidence="2" id="KW-1133">Transmembrane helix</keyword>
<dbReference type="OrthoDB" id="4793644at2"/>
<dbReference type="Proteomes" id="UP000317893">
    <property type="component" value="Unassembled WGS sequence"/>
</dbReference>
<evidence type="ECO:0000256" key="1">
    <source>
        <dbReference type="SAM" id="MobiDB-lite"/>
    </source>
</evidence>
<dbReference type="InterPro" id="IPR025443">
    <property type="entry name" value="DUF4307"/>
</dbReference>
<keyword evidence="2" id="KW-0812">Transmembrane</keyword>
<name>A0A542E1S0_9MICO</name>
<sequence>MSSHETPPRTGAPRPAPRREGAPSRWWGITGGVLFGVMALVIVWWVTHNSAEQVTATTTSYVVRSDSSVEVQFDVSRPPTQPVTCTVTAQDEHFTAVGSVQVVVPTAAEGSPRTVHQVATVRTATRAVTGNVTDCVRT</sequence>
<reference evidence="3 4" key="1">
    <citation type="submission" date="2019-06" db="EMBL/GenBank/DDBJ databases">
        <title>Sequencing the genomes of 1000 actinobacteria strains.</title>
        <authorList>
            <person name="Klenk H.-P."/>
        </authorList>
    </citation>
    <scope>NUCLEOTIDE SEQUENCE [LARGE SCALE GENOMIC DNA]</scope>
    <source>
        <strain evidence="3 4">DSM 18607</strain>
    </source>
</reference>
<keyword evidence="4" id="KW-1185">Reference proteome</keyword>
<evidence type="ECO:0000313" key="3">
    <source>
        <dbReference type="EMBL" id="TQJ09293.1"/>
    </source>
</evidence>
<gene>
    <name evidence="3" type="ORF">FB458_2403</name>
</gene>